<accession>X1CTW0</accession>
<feature type="region of interest" description="Disordered" evidence="1">
    <location>
        <begin position="28"/>
        <end position="59"/>
    </location>
</feature>
<dbReference type="EMBL" id="BART01026654">
    <property type="protein sequence ID" value="GAG99503.1"/>
    <property type="molecule type" value="Genomic_DNA"/>
</dbReference>
<comment type="caution">
    <text evidence="2">The sequence shown here is derived from an EMBL/GenBank/DDBJ whole genome shotgun (WGS) entry which is preliminary data.</text>
</comment>
<proteinExistence type="predicted"/>
<feature type="compositionally biased region" description="Basic and acidic residues" evidence="1">
    <location>
        <begin position="36"/>
        <end position="52"/>
    </location>
</feature>
<protein>
    <submittedName>
        <fullName evidence="2">Uncharacterized protein</fullName>
    </submittedName>
</protein>
<gene>
    <name evidence="2" type="ORF">S01H4_47472</name>
</gene>
<organism evidence="2">
    <name type="scientific">marine sediment metagenome</name>
    <dbReference type="NCBI Taxonomy" id="412755"/>
    <lineage>
        <taxon>unclassified sequences</taxon>
        <taxon>metagenomes</taxon>
        <taxon>ecological metagenomes</taxon>
    </lineage>
</organism>
<name>X1CTW0_9ZZZZ</name>
<dbReference type="AlphaFoldDB" id="X1CTW0"/>
<evidence type="ECO:0000313" key="2">
    <source>
        <dbReference type="EMBL" id="GAG99503.1"/>
    </source>
</evidence>
<reference evidence="2" key="1">
    <citation type="journal article" date="2014" name="Front. Microbiol.">
        <title>High frequency of phylogenetically diverse reductive dehalogenase-homologous genes in deep subseafloor sedimentary metagenomes.</title>
        <authorList>
            <person name="Kawai M."/>
            <person name="Futagami T."/>
            <person name="Toyoda A."/>
            <person name="Takaki Y."/>
            <person name="Nishi S."/>
            <person name="Hori S."/>
            <person name="Arai W."/>
            <person name="Tsubouchi T."/>
            <person name="Morono Y."/>
            <person name="Uchiyama I."/>
            <person name="Ito T."/>
            <person name="Fujiyama A."/>
            <person name="Inagaki F."/>
            <person name="Takami H."/>
        </authorList>
    </citation>
    <scope>NUCLEOTIDE SEQUENCE</scope>
    <source>
        <strain evidence="2">Expedition CK06-06</strain>
    </source>
</reference>
<sequence>MGEKLKPLAIFGMGLYLGLAFFRDLDGNSDGSGPGQKREGSAYLKDLKENFERSGGNSR</sequence>
<evidence type="ECO:0000256" key="1">
    <source>
        <dbReference type="SAM" id="MobiDB-lite"/>
    </source>
</evidence>